<dbReference type="EMBL" id="JAWRCN010000002">
    <property type="protein sequence ID" value="MDW6019588.1"/>
    <property type="molecule type" value="Genomic_DNA"/>
</dbReference>
<feature type="coiled-coil region" evidence="1">
    <location>
        <begin position="160"/>
        <end position="196"/>
    </location>
</feature>
<evidence type="ECO:0000313" key="2">
    <source>
        <dbReference type="EMBL" id="MDW6019588.1"/>
    </source>
</evidence>
<evidence type="ECO:0000313" key="3">
    <source>
        <dbReference type="Proteomes" id="UP001272325"/>
    </source>
</evidence>
<evidence type="ECO:0000256" key="1">
    <source>
        <dbReference type="SAM" id="Coils"/>
    </source>
</evidence>
<name>A0ABU4ILZ4_9VIBR</name>
<reference evidence="2 3" key="1">
    <citation type="submission" date="2023-11" db="EMBL/GenBank/DDBJ databases">
        <title>Plant-associative lifestyle of Vibrio porteresiae and its evolutionary dynamics.</title>
        <authorList>
            <person name="Rameshkumar N."/>
            <person name="Kirti K."/>
        </authorList>
    </citation>
    <scope>NUCLEOTIDE SEQUENCE [LARGE SCALE GENOMIC DNA]</scope>
    <source>
        <strain evidence="2 3">MSSRF60</strain>
    </source>
</reference>
<dbReference type="RefSeq" id="WP_171137014.1">
    <property type="nucleotide sequence ID" value="NZ_AP024894.1"/>
</dbReference>
<keyword evidence="1" id="KW-0175">Coiled coil</keyword>
<organism evidence="2 3">
    <name type="scientific">Vibrio plantisponsor</name>
    <dbReference type="NCBI Taxonomy" id="664643"/>
    <lineage>
        <taxon>Bacteria</taxon>
        <taxon>Pseudomonadati</taxon>
        <taxon>Pseudomonadota</taxon>
        <taxon>Gammaproteobacteria</taxon>
        <taxon>Vibrionales</taxon>
        <taxon>Vibrionaceae</taxon>
        <taxon>Vibrio</taxon>
    </lineage>
</organism>
<accession>A0ABU4ILZ4</accession>
<proteinExistence type="predicted"/>
<comment type="caution">
    <text evidence="2">The sequence shown here is derived from an EMBL/GenBank/DDBJ whole genome shotgun (WGS) entry which is preliminary data.</text>
</comment>
<sequence>MQENGLNHFGSIEEFKHAFLPLHDECSHAVQSVKQGSKKTSEVENSIKKHIDVLKADVVKIDQYVEHYKGTLLPFSLAGTGSEVFKEVIDVQREAASIFTSNLKNIDQLSSISKSFQLDSSVSEELEKIRSKTHLKAKDLSQAFAHIRSYEDLCYQCMMLVEEEEERRRKQALLEEQRIEKAKKAAELRKKSLQKKLLWTGGFIIILVGFLKSQMV</sequence>
<protein>
    <submittedName>
        <fullName evidence="2">Uncharacterized protein</fullName>
    </submittedName>
</protein>
<gene>
    <name evidence="2" type="ORF">SBW85_17960</name>
</gene>
<keyword evidence="3" id="KW-1185">Reference proteome</keyword>
<dbReference type="Proteomes" id="UP001272325">
    <property type="component" value="Unassembled WGS sequence"/>
</dbReference>